<dbReference type="KEGG" id="bww:bwei_4547"/>
<evidence type="ECO:0000313" key="2">
    <source>
        <dbReference type="Proteomes" id="UP000437562"/>
    </source>
</evidence>
<dbReference type="RefSeq" id="WP_002034795.1">
    <property type="nucleotide sequence ID" value="NZ_CP009746.1"/>
</dbReference>
<organism evidence="1 2">
    <name type="scientific">Bacillus mycoides</name>
    <dbReference type="NCBI Taxonomy" id="1405"/>
    <lineage>
        <taxon>Bacteria</taxon>
        <taxon>Bacillati</taxon>
        <taxon>Bacillota</taxon>
        <taxon>Bacilli</taxon>
        <taxon>Bacillales</taxon>
        <taxon>Bacillaceae</taxon>
        <taxon>Bacillus</taxon>
        <taxon>Bacillus cereus group</taxon>
    </lineage>
</organism>
<protein>
    <submittedName>
        <fullName evidence="1">Uncharacterized protein</fullName>
    </submittedName>
</protein>
<gene>
    <name evidence="1" type="ORF">BACI71_120339</name>
</gene>
<accession>A0A0A0WVJ1</accession>
<dbReference type="InterPro" id="IPR025021">
    <property type="entry name" value="DUF3910"/>
</dbReference>
<accession>A0A653TIC8</accession>
<sequence>MNLQAKVDWVGTPKPYIYKDDVTYDAIAIDFSLTNDDNRYKLIVLKSEENTHYKLVQYGIKPGSQKPFPIDIPFEQEMLPLIKQILNDPYVQAILKEARF</sequence>
<proteinExistence type="predicted"/>
<dbReference type="EMBL" id="CABWMC010000004">
    <property type="protein sequence ID" value="VXB76937.1"/>
    <property type="molecule type" value="Genomic_DNA"/>
</dbReference>
<reference evidence="1 2" key="1">
    <citation type="submission" date="2019-10" db="EMBL/GenBank/DDBJ databases">
        <authorList>
            <person name="Karimi E."/>
        </authorList>
    </citation>
    <scope>NUCLEOTIDE SEQUENCE [LARGE SCALE GENOMIC DNA]</scope>
    <source>
        <strain evidence="1">Bacillus sp. 71</strain>
    </source>
</reference>
<dbReference type="AlphaFoldDB" id="A0A0A0WVJ1"/>
<name>A0A0A0WVJ1_BACMY</name>
<evidence type="ECO:0000313" key="1">
    <source>
        <dbReference type="EMBL" id="VXB76937.1"/>
    </source>
</evidence>
<dbReference type="Pfam" id="PF13049">
    <property type="entry name" value="DUF3910"/>
    <property type="match status" value="1"/>
</dbReference>
<dbReference type="Proteomes" id="UP000437562">
    <property type="component" value="Unassembled WGS sequence"/>
</dbReference>